<evidence type="ECO:0000313" key="11">
    <source>
        <dbReference type="Proteomes" id="UP000215459"/>
    </source>
</evidence>
<evidence type="ECO:0000259" key="8">
    <source>
        <dbReference type="Pfam" id="PF05504"/>
    </source>
</evidence>
<dbReference type="Pfam" id="PF05504">
    <property type="entry name" value="Spore_GerAC"/>
    <property type="match status" value="1"/>
</dbReference>
<dbReference type="PANTHER" id="PTHR35789:SF1">
    <property type="entry name" value="SPORE GERMINATION PROTEIN B3"/>
    <property type="match status" value="1"/>
</dbReference>
<proteinExistence type="inferred from homology"/>
<dbReference type="InterPro" id="IPR038501">
    <property type="entry name" value="Spore_GerAC_C_sf"/>
</dbReference>
<dbReference type="GO" id="GO:0016020">
    <property type="term" value="C:membrane"/>
    <property type="evidence" value="ECO:0007669"/>
    <property type="project" value="UniProtKB-SubCell"/>
</dbReference>
<evidence type="ECO:0000259" key="9">
    <source>
        <dbReference type="Pfam" id="PF25198"/>
    </source>
</evidence>
<dbReference type="Proteomes" id="UP000215459">
    <property type="component" value="Unassembled WGS sequence"/>
</dbReference>
<evidence type="ECO:0000313" key="10">
    <source>
        <dbReference type="EMBL" id="OYD06418.1"/>
    </source>
</evidence>
<keyword evidence="5" id="KW-0472">Membrane</keyword>
<dbReference type="EMBL" id="NOWF01000012">
    <property type="protein sequence ID" value="OYD06418.1"/>
    <property type="molecule type" value="Genomic_DNA"/>
</dbReference>
<dbReference type="NCBIfam" id="TIGR02887">
    <property type="entry name" value="spore_ger_x_C"/>
    <property type="match status" value="1"/>
</dbReference>
<dbReference type="InterPro" id="IPR046953">
    <property type="entry name" value="Spore_GerAC-like_C"/>
</dbReference>
<evidence type="ECO:0000256" key="3">
    <source>
        <dbReference type="ARBA" id="ARBA00022544"/>
    </source>
</evidence>
<name>A0A235B283_9BACL</name>
<dbReference type="Gene3D" id="3.30.300.210">
    <property type="entry name" value="Nutrient germinant receptor protein C, domain 3"/>
    <property type="match status" value="1"/>
</dbReference>
<reference evidence="10 11" key="1">
    <citation type="submission" date="2017-07" db="EMBL/GenBank/DDBJ databases">
        <title>The genome sequence of Paludifilum halophilum highlights mechanisms for microbial adaptation to high salt environemnts.</title>
        <authorList>
            <person name="Belbahri L."/>
        </authorList>
    </citation>
    <scope>NUCLEOTIDE SEQUENCE [LARGE SCALE GENOMIC DNA]</scope>
    <source>
        <strain evidence="10 11">DSM 102817</strain>
    </source>
</reference>
<comment type="caution">
    <text evidence="10">The sequence shown here is derived from an EMBL/GenBank/DDBJ whole genome shotgun (WGS) entry which is preliminary data.</text>
</comment>
<evidence type="ECO:0000256" key="6">
    <source>
        <dbReference type="ARBA" id="ARBA00023139"/>
    </source>
</evidence>
<dbReference type="Pfam" id="PF25198">
    <property type="entry name" value="Spore_GerAC_N"/>
    <property type="match status" value="1"/>
</dbReference>
<dbReference type="InterPro" id="IPR057336">
    <property type="entry name" value="GerAC_N"/>
</dbReference>
<dbReference type="AlphaFoldDB" id="A0A235B283"/>
<gene>
    <name evidence="10" type="ORF">CHM34_16110</name>
</gene>
<evidence type="ECO:0000256" key="2">
    <source>
        <dbReference type="ARBA" id="ARBA00007886"/>
    </source>
</evidence>
<protein>
    <submittedName>
        <fullName evidence="10">Uncharacterized protein</fullName>
    </submittedName>
</protein>
<dbReference type="PROSITE" id="PS51257">
    <property type="entry name" value="PROKAR_LIPOPROTEIN"/>
    <property type="match status" value="1"/>
</dbReference>
<dbReference type="OrthoDB" id="9816067at2"/>
<keyword evidence="4" id="KW-0732">Signal</keyword>
<dbReference type="InterPro" id="IPR008844">
    <property type="entry name" value="Spore_GerAC-like"/>
</dbReference>
<dbReference type="PANTHER" id="PTHR35789">
    <property type="entry name" value="SPORE GERMINATION PROTEIN B3"/>
    <property type="match status" value="1"/>
</dbReference>
<evidence type="ECO:0000256" key="7">
    <source>
        <dbReference type="ARBA" id="ARBA00023288"/>
    </source>
</evidence>
<accession>A0A235B283</accession>
<keyword evidence="7" id="KW-0449">Lipoprotein</keyword>
<sequence>MEKTEGSPMRRHLRSLGLVLLCAILLTGCWDAREVEERTSVIAIGVDRHAEGYEVTIQVPIPLKVVGGGGGEGGESGHQAVQTFTGRGSTLSRAIDQIQDKVNQELFFGHTRLFLVGEELAKEGIEELLDSSRRQPQARRRQWMLVVKGKARDAIESEPKMEQIPMQYYINMIETGVRLGRFAEEGLGAVFSGLANPGKNPVLNYVDPKNRTVRWAGLGVMAKDRVVGVLTRREATTFLQIRSKELGEPLGAPCPEGEGRLVFEPKELTRKIRIYSRNHRPEIRVTVQVKGGIIEKTCHELDLSKQETMDRVTQAVQATYQRRARHLVKKVQKELKADGFNFGNHVRAYHPDLWKRIDWDKEFPRMKIHVSYDVDILRTGLRYK</sequence>
<comment type="similarity">
    <text evidence="2">Belongs to the GerABKC lipoprotein family.</text>
</comment>
<comment type="subcellular location">
    <subcellularLocation>
        <location evidence="1">Membrane</location>
        <topology evidence="1">Lipid-anchor</topology>
    </subcellularLocation>
</comment>
<organism evidence="10 11">
    <name type="scientific">Paludifilum halophilum</name>
    <dbReference type="NCBI Taxonomy" id="1642702"/>
    <lineage>
        <taxon>Bacteria</taxon>
        <taxon>Bacillati</taxon>
        <taxon>Bacillota</taxon>
        <taxon>Bacilli</taxon>
        <taxon>Bacillales</taxon>
        <taxon>Thermoactinomycetaceae</taxon>
        <taxon>Paludifilum</taxon>
    </lineage>
</organism>
<evidence type="ECO:0000256" key="4">
    <source>
        <dbReference type="ARBA" id="ARBA00022729"/>
    </source>
</evidence>
<dbReference type="GO" id="GO:0009847">
    <property type="term" value="P:spore germination"/>
    <property type="evidence" value="ECO:0007669"/>
    <property type="project" value="InterPro"/>
</dbReference>
<keyword evidence="11" id="KW-1185">Reference proteome</keyword>
<keyword evidence="6" id="KW-0564">Palmitate</keyword>
<evidence type="ECO:0000256" key="1">
    <source>
        <dbReference type="ARBA" id="ARBA00004635"/>
    </source>
</evidence>
<evidence type="ECO:0000256" key="5">
    <source>
        <dbReference type="ARBA" id="ARBA00023136"/>
    </source>
</evidence>
<keyword evidence="3" id="KW-0309">Germination</keyword>
<feature type="domain" description="Spore germination GerAC-like C-terminal" evidence="8">
    <location>
        <begin position="217"/>
        <end position="380"/>
    </location>
</feature>
<feature type="domain" description="Spore germination protein N-terminal" evidence="9">
    <location>
        <begin position="31"/>
        <end position="207"/>
    </location>
</feature>